<keyword evidence="2" id="KW-1185">Reference proteome</keyword>
<evidence type="ECO:0000313" key="1">
    <source>
        <dbReference type="EMBL" id="NIA72446.1"/>
    </source>
</evidence>
<dbReference type="EMBL" id="JAAQPH010000045">
    <property type="protein sequence ID" value="NIA72446.1"/>
    <property type="molecule type" value="Genomic_DNA"/>
</dbReference>
<protein>
    <submittedName>
        <fullName evidence="1">Uncharacterized protein</fullName>
    </submittedName>
</protein>
<dbReference type="AlphaFoldDB" id="A0A967F3A9"/>
<evidence type="ECO:0000313" key="2">
    <source>
        <dbReference type="Proteomes" id="UP000761264"/>
    </source>
</evidence>
<sequence length="174" mass="20888">MSVVEITCAFCGLPANKRAGDVNRSRKQGYAVYCGRKCAGIGRRQNKSAEELKERKRLYDIQYRAKNAQRLKAEKAAYYQRTRDPEKERAIRKAKMAQHVEYCRRPEYRAYKKQYDREYRARMKFGSFWESHMLLVDLETEVNSQASRYEVYMEKGTINKMQKRKRDYEKSYCR</sequence>
<dbReference type="RefSeq" id="WP_167231859.1">
    <property type="nucleotide sequence ID" value="NZ_JAAQPH010000045.1"/>
</dbReference>
<proteinExistence type="predicted"/>
<gene>
    <name evidence="1" type="ORF">HBA54_28055</name>
</gene>
<name>A0A967F3A9_9PROT</name>
<accession>A0A967F3A9</accession>
<organism evidence="1 2">
    <name type="scientific">Pelagibius litoralis</name>
    <dbReference type="NCBI Taxonomy" id="374515"/>
    <lineage>
        <taxon>Bacteria</taxon>
        <taxon>Pseudomonadati</taxon>
        <taxon>Pseudomonadota</taxon>
        <taxon>Alphaproteobacteria</taxon>
        <taxon>Rhodospirillales</taxon>
        <taxon>Rhodovibrionaceae</taxon>
        <taxon>Pelagibius</taxon>
    </lineage>
</organism>
<reference evidence="1" key="1">
    <citation type="submission" date="2020-03" db="EMBL/GenBank/DDBJ databases">
        <title>Genome of Pelagibius litoralis DSM 21314T.</title>
        <authorList>
            <person name="Wang G."/>
        </authorList>
    </citation>
    <scope>NUCLEOTIDE SEQUENCE</scope>
    <source>
        <strain evidence="1">DSM 21314</strain>
    </source>
</reference>
<dbReference type="Proteomes" id="UP000761264">
    <property type="component" value="Unassembled WGS sequence"/>
</dbReference>
<comment type="caution">
    <text evidence="1">The sequence shown here is derived from an EMBL/GenBank/DDBJ whole genome shotgun (WGS) entry which is preliminary data.</text>
</comment>